<dbReference type="PANTHER" id="PTHR33303">
    <property type="entry name" value="CYTOPLASMIC PROTEIN-RELATED"/>
    <property type="match status" value="1"/>
</dbReference>
<keyword evidence="3" id="KW-1185">Reference proteome</keyword>
<gene>
    <name evidence="2" type="ORF">KDAU_58980</name>
</gene>
<evidence type="ECO:0000259" key="1">
    <source>
        <dbReference type="SMART" id="SM00881"/>
    </source>
</evidence>
<dbReference type="Gene3D" id="3.40.50.720">
    <property type="entry name" value="NAD(P)-binding Rossmann-like Domain"/>
    <property type="match status" value="1"/>
</dbReference>
<dbReference type="EMBL" id="BIFQ01000002">
    <property type="protein sequence ID" value="GCE08569.1"/>
    <property type="molecule type" value="Genomic_DNA"/>
</dbReference>
<reference evidence="3" key="1">
    <citation type="submission" date="2018-12" db="EMBL/GenBank/DDBJ databases">
        <title>Tengunoibacter tsumagoiensis gen. nov., sp. nov., Dictyobacter kobayashii sp. nov., D. alpinus sp. nov., and D. joshuensis sp. nov. and description of Dictyobacteraceae fam. nov. within the order Ktedonobacterales isolated from Tengu-no-mugimeshi.</title>
        <authorList>
            <person name="Wang C.M."/>
            <person name="Zheng Y."/>
            <person name="Sakai Y."/>
            <person name="Toyoda A."/>
            <person name="Minakuchi Y."/>
            <person name="Abe K."/>
            <person name="Yokota A."/>
            <person name="Yabe S."/>
        </authorList>
    </citation>
    <scope>NUCLEOTIDE SEQUENCE [LARGE SCALE GENOMIC DNA]</scope>
    <source>
        <strain evidence="3">S-27</strain>
    </source>
</reference>
<dbReference type="PANTHER" id="PTHR33303:SF2">
    <property type="entry name" value="COA-BINDING DOMAIN-CONTAINING PROTEIN"/>
    <property type="match status" value="1"/>
</dbReference>
<sequence>MFNEGKDMTPDVLIKILGDYRHIAVVGLSAKPHRPSRDVSAYMQEAGYDIIPINPLYAGQQILGQRVYATLADAAAAGEQIEIVNVFRRPEQTPPFADEAAGVGAKALWLQLGIANEETKRRAQAAGLLYHIERKTPCFSYGDISESLWGEMGSQKQHNSPMHVWAYESHISPKSN</sequence>
<accession>A0A401ZNW6</accession>
<feature type="domain" description="CoA-binding" evidence="1">
    <location>
        <begin position="17"/>
        <end position="114"/>
    </location>
</feature>
<evidence type="ECO:0000313" key="3">
    <source>
        <dbReference type="Proteomes" id="UP000287224"/>
    </source>
</evidence>
<evidence type="ECO:0000313" key="2">
    <source>
        <dbReference type="EMBL" id="GCE08569.1"/>
    </source>
</evidence>
<protein>
    <recommendedName>
        <fullName evidence="1">CoA-binding domain-containing protein</fullName>
    </recommendedName>
</protein>
<dbReference type="InterPro" id="IPR003781">
    <property type="entry name" value="CoA-bd"/>
</dbReference>
<dbReference type="InterPro" id="IPR036291">
    <property type="entry name" value="NAD(P)-bd_dom_sf"/>
</dbReference>
<organism evidence="2 3">
    <name type="scientific">Dictyobacter aurantiacus</name>
    <dbReference type="NCBI Taxonomy" id="1936993"/>
    <lineage>
        <taxon>Bacteria</taxon>
        <taxon>Bacillati</taxon>
        <taxon>Chloroflexota</taxon>
        <taxon>Ktedonobacteria</taxon>
        <taxon>Ktedonobacterales</taxon>
        <taxon>Dictyobacteraceae</taxon>
        <taxon>Dictyobacter</taxon>
    </lineage>
</organism>
<dbReference type="SMART" id="SM00881">
    <property type="entry name" value="CoA_binding"/>
    <property type="match status" value="1"/>
</dbReference>
<name>A0A401ZNW6_9CHLR</name>
<dbReference type="Proteomes" id="UP000287224">
    <property type="component" value="Unassembled WGS sequence"/>
</dbReference>
<dbReference type="AlphaFoldDB" id="A0A401ZNW6"/>
<dbReference type="RefSeq" id="WP_218031033.1">
    <property type="nucleotide sequence ID" value="NZ_BIFQ01000002.1"/>
</dbReference>
<proteinExistence type="predicted"/>
<dbReference type="Pfam" id="PF13380">
    <property type="entry name" value="CoA_binding_2"/>
    <property type="match status" value="1"/>
</dbReference>
<dbReference type="SUPFAM" id="SSF51735">
    <property type="entry name" value="NAD(P)-binding Rossmann-fold domains"/>
    <property type="match status" value="1"/>
</dbReference>
<comment type="caution">
    <text evidence="2">The sequence shown here is derived from an EMBL/GenBank/DDBJ whole genome shotgun (WGS) entry which is preliminary data.</text>
</comment>